<dbReference type="Proteomes" id="UP000008461">
    <property type="component" value="Chromosome"/>
</dbReference>
<evidence type="ECO:0000256" key="6">
    <source>
        <dbReference type="RuleBase" id="RU003815"/>
    </source>
</evidence>
<dbReference type="GO" id="GO:0003735">
    <property type="term" value="F:structural constituent of ribosome"/>
    <property type="evidence" value="ECO:0007669"/>
    <property type="project" value="InterPro"/>
</dbReference>
<evidence type="ECO:0000256" key="1">
    <source>
        <dbReference type="ARBA" id="ARBA00005251"/>
    </source>
</evidence>
<evidence type="ECO:0000256" key="5">
    <source>
        <dbReference type="HAMAP-Rule" id="MF_00532"/>
    </source>
</evidence>
<accession>F4L1W4</accession>
<dbReference type="InterPro" id="IPR023035">
    <property type="entry name" value="Ribosomal_uS9_bac/plastid"/>
</dbReference>
<dbReference type="AlphaFoldDB" id="F4L1W4"/>
<dbReference type="Gene3D" id="3.30.230.10">
    <property type="match status" value="1"/>
</dbReference>
<dbReference type="KEGG" id="hhy:Halhy_2729"/>
<reference key="2">
    <citation type="submission" date="2011-04" db="EMBL/GenBank/DDBJ databases">
        <title>Complete sequence of chromosome of Haliscomenobacter hydrossis DSM 1100.</title>
        <authorList>
            <consortium name="US DOE Joint Genome Institute (JGI-PGF)"/>
            <person name="Lucas S."/>
            <person name="Han J."/>
            <person name="Lapidus A."/>
            <person name="Bruce D."/>
            <person name="Goodwin L."/>
            <person name="Pitluck S."/>
            <person name="Peters L."/>
            <person name="Kyrpides N."/>
            <person name="Mavromatis K."/>
            <person name="Ivanova N."/>
            <person name="Ovchinnikova G."/>
            <person name="Pagani I."/>
            <person name="Daligault H."/>
            <person name="Detter J.C."/>
            <person name="Han C."/>
            <person name="Land M."/>
            <person name="Hauser L."/>
            <person name="Markowitz V."/>
            <person name="Cheng J.-F."/>
            <person name="Hugenholtz P."/>
            <person name="Woyke T."/>
            <person name="Wu D."/>
            <person name="Verbarg S."/>
            <person name="Frueling A."/>
            <person name="Brambilla E."/>
            <person name="Klenk H.-P."/>
            <person name="Eisen J.A."/>
        </authorList>
    </citation>
    <scope>NUCLEOTIDE SEQUENCE</scope>
    <source>
        <strain>DSM 1100</strain>
    </source>
</reference>
<dbReference type="InterPro" id="IPR020574">
    <property type="entry name" value="Ribosomal_uS9_CS"/>
</dbReference>
<keyword evidence="2 5" id="KW-0689">Ribosomal protein</keyword>
<dbReference type="InterPro" id="IPR000754">
    <property type="entry name" value="Ribosomal_uS9"/>
</dbReference>
<dbReference type="GO" id="GO:0022627">
    <property type="term" value="C:cytosolic small ribosomal subunit"/>
    <property type="evidence" value="ECO:0007669"/>
    <property type="project" value="TreeGrafter"/>
</dbReference>
<organism evidence="8 9">
    <name type="scientific">Haliscomenobacter hydrossis (strain ATCC 27775 / DSM 1100 / LMG 10767 / O)</name>
    <dbReference type="NCBI Taxonomy" id="760192"/>
    <lineage>
        <taxon>Bacteria</taxon>
        <taxon>Pseudomonadati</taxon>
        <taxon>Bacteroidota</taxon>
        <taxon>Saprospiria</taxon>
        <taxon>Saprospirales</taxon>
        <taxon>Haliscomenobacteraceae</taxon>
        <taxon>Haliscomenobacter</taxon>
    </lineage>
</organism>
<dbReference type="HAMAP" id="MF_00532_B">
    <property type="entry name" value="Ribosomal_uS9_B"/>
    <property type="match status" value="1"/>
</dbReference>
<dbReference type="Pfam" id="PF00380">
    <property type="entry name" value="Ribosomal_S9"/>
    <property type="match status" value="1"/>
</dbReference>
<evidence type="ECO:0000256" key="4">
    <source>
        <dbReference type="ARBA" id="ARBA00035259"/>
    </source>
</evidence>
<comment type="similarity">
    <text evidence="1 5 6">Belongs to the universal ribosomal protein uS9 family.</text>
</comment>
<reference evidence="8 9" key="1">
    <citation type="journal article" date="2011" name="Stand. Genomic Sci.">
        <title>Complete genome sequence of Haliscomenobacter hydrossis type strain (O).</title>
        <authorList>
            <consortium name="US DOE Joint Genome Institute (JGI-PGF)"/>
            <person name="Daligault H."/>
            <person name="Lapidus A."/>
            <person name="Zeytun A."/>
            <person name="Nolan M."/>
            <person name="Lucas S."/>
            <person name="Del Rio T.G."/>
            <person name="Tice H."/>
            <person name="Cheng J.F."/>
            <person name="Tapia R."/>
            <person name="Han C."/>
            <person name="Goodwin L."/>
            <person name="Pitluck S."/>
            <person name="Liolios K."/>
            <person name="Pagani I."/>
            <person name="Ivanova N."/>
            <person name="Huntemann M."/>
            <person name="Mavromatis K."/>
            <person name="Mikhailova N."/>
            <person name="Pati A."/>
            <person name="Chen A."/>
            <person name="Palaniappan K."/>
            <person name="Land M."/>
            <person name="Hauser L."/>
            <person name="Brambilla E.M."/>
            <person name="Rohde M."/>
            <person name="Verbarg S."/>
            <person name="Goker M."/>
            <person name="Bristow J."/>
            <person name="Eisen J.A."/>
            <person name="Markowitz V."/>
            <person name="Hugenholtz P."/>
            <person name="Kyrpides N.C."/>
            <person name="Klenk H.P."/>
            <person name="Woyke T."/>
        </authorList>
    </citation>
    <scope>NUCLEOTIDE SEQUENCE [LARGE SCALE GENOMIC DNA]</scope>
    <source>
        <strain evidence="9">ATCC 27775 / DSM 1100 / LMG 10767 / O</strain>
    </source>
</reference>
<feature type="compositionally biased region" description="Basic residues" evidence="7">
    <location>
        <begin position="115"/>
        <end position="130"/>
    </location>
</feature>
<sequence>MTTEQINATGRRKASVARIYLKKGEGKIEVNGRDYKEYFPQTHVQIAVMAPLQEVAVVNLYDIKVNVNGGGFKGQAEAVRMAISRALIQLNEDFRKPLKDRKFLTRDAREVERKKYGKPKARKSFQFSKR</sequence>
<protein>
    <recommendedName>
        <fullName evidence="4 5">Small ribosomal subunit protein uS9</fullName>
    </recommendedName>
</protein>
<dbReference type="FunFam" id="3.30.230.10:FF:000001">
    <property type="entry name" value="30S ribosomal protein S9"/>
    <property type="match status" value="1"/>
</dbReference>
<dbReference type="InterPro" id="IPR014721">
    <property type="entry name" value="Ribsml_uS5_D2-typ_fold_subgr"/>
</dbReference>
<keyword evidence="3 5" id="KW-0687">Ribonucleoprotein</keyword>
<proteinExistence type="inferred from homology"/>
<dbReference type="PROSITE" id="PS00360">
    <property type="entry name" value="RIBOSOMAL_S9"/>
    <property type="match status" value="1"/>
</dbReference>
<dbReference type="RefSeq" id="WP_013765145.1">
    <property type="nucleotide sequence ID" value="NC_015510.1"/>
</dbReference>
<evidence type="ECO:0000256" key="3">
    <source>
        <dbReference type="ARBA" id="ARBA00023274"/>
    </source>
</evidence>
<gene>
    <name evidence="5" type="primary">rpsI</name>
    <name evidence="8" type="ordered locus">Halhy_2729</name>
</gene>
<dbReference type="GO" id="GO:0003723">
    <property type="term" value="F:RNA binding"/>
    <property type="evidence" value="ECO:0007669"/>
    <property type="project" value="TreeGrafter"/>
</dbReference>
<evidence type="ECO:0000313" key="9">
    <source>
        <dbReference type="Proteomes" id="UP000008461"/>
    </source>
</evidence>
<evidence type="ECO:0000256" key="7">
    <source>
        <dbReference type="SAM" id="MobiDB-lite"/>
    </source>
</evidence>
<dbReference type="InterPro" id="IPR020568">
    <property type="entry name" value="Ribosomal_Su5_D2-typ_SF"/>
</dbReference>
<feature type="region of interest" description="Disordered" evidence="7">
    <location>
        <begin position="109"/>
        <end position="130"/>
    </location>
</feature>
<dbReference type="HOGENOM" id="CLU_046483_2_1_10"/>
<dbReference type="eggNOG" id="COG0103">
    <property type="taxonomic scope" value="Bacteria"/>
</dbReference>
<name>F4L1W4_HALH1</name>
<dbReference type="NCBIfam" id="NF001099">
    <property type="entry name" value="PRK00132.1"/>
    <property type="match status" value="1"/>
</dbReference>
<dbReference type="PANTHER" id="PTHR21569:SF1">
    <property type="entry name" value="SMALL RIBOSOMAL SUBUNIT PROTEIN US9M"/>
    <property type="match status" value="1"/>
</dbReference>
<dbReference type="SUPFAM" id="SSF54211">
    <property type="entry name" value="Ribosomal protein S5 domain 2-like"/>
    <property type="match status" value="1"/>
</dbReference>
<evidence type="ECO:0000313" key="8">
    <source>
        <dbReference type="EMBL" id="AEE50597.1"/>
    </source>
</evidence>
<dbReference type="PANTHER" id="PTHR21569">
    <property type="entry name" value="RIBOSOMAL PROTEIN S9"/>
    <property type="match status" value="1"/>
</dbReference>
<dbReference type="STRING" id="760192.Halhy_2729"/>
<dbReference type="OrthoDB" id="9803965at2"/>
<keyword evidence="9" id="KW-1185">Reference proteome</keyword>
<dbReference type="EMBL" id="CP002691">
    <property type="protein sequence ID" value="AEE50597.1"/>
    <property type="molecule type" value="Genomic_DNA"/>
</dbReference>
<evidence type="ECO:0000256" key="2">
    <source>
        <dbReference type="ARBA" id="ARBA00022980"/>
    </source>
</evidence>
<dbReference type="GO" id="GO:0006412">
    <property type="term" value="P:translation"/>
    <property type="evidence" value="ECO:0007669"/>
    <property type="project" value="UniProtKB-UniRule"/>
</dbReference>